<dbReference type="InterPro" id="IPR010351">
    <property type="entry name" value="DUF943"/>
</dbReference>
<accession>A0ABY6JC98</accession>
<gene>
    <name evidence="1" type="ORF">KFZ77_16715</name>
</gene>
<sequence>MRGSFKFAAIFVSLLVVIVALCFYFRKTAIIDIFTHRDASDIVVSGFPLTAQGKINWWSGHQQELKARYKVPHADRTYGTWTIRFWDIGSGYQAIQARNDNFFSFSENEQYCFSEIKYEKRCVNKPVLFEVSRSMDGIVTLTAGDNYYRQQTNGEIIASSAP</sequence>
<dbReference type="RefSeq" id="WP_264384838.1">
    <property type="nucleotide sequence ID" value="NZ_CP074352.1"/>
</dbReference>
<dbReference type="Proteomes" id="UP001156318">
    <property type="component" value="Chromosome"/>
</dbReference>
<protein>
    <submittedName>
        <fullName evidence="1">DUF943 family protein</fullName>
    </submittedName>
</protein>
<proteinExistence type="predicted"/>
<dbReference type="Pfam" id="PF06092">
    <property type="entry name" value="DUF943"/>
    <property type="match status" value="1"/>
</dbReference>
<reference evidence="1 2" key="1">
    <citation type="submission" date="2021-05" db="EMBL/GenBank/DDBJ databases">
        <title>Isolation, identification, and the growth promoting effects of Pantoea dispersa strain YSD J2 from the aboveground leaves of Cyperus esculentus L.Var. Sativus.</title>
        <authorList>
            <person name="Wang S."/>
            <person name="Tang X.M."/>
            <person name="Huang Y.N."/>
        </authorList>
    </citation>
    <scope>NUCLEOTIDE SEQUENCE [LARGE SCALE GENOMIC DNA]</scope>
    <source>
        <strain evidence="2">YSD YN2</strain>
    </source>
</reference>
<name>A0ABY6JC98_9ENTR</name>
<organism evidence="1 2">
    <name type="scientific">Siccibacter colletis</name>
    <dbReference type="NCBI Taxonomy" id="1505757"/>
    <lineage>
        <taxon>Bacteria</taxon>
        <taxon>Pseudomonadati</taxon>
        <taxon>Pseudomonadota</taxon>
        <taxon>Gammaproteobacteria</taxon>
        <taxon>Enterobacterales</taxon>
        <taxon>Enterobacteriaceae</taxon>
        <taxon>Siccibacter</taxon>
    </lineage>
</organism>
<evidence type="ECO:0000313" key="1">
    <source>
        <dbReference type="EMBL" id="UYU31451.1"/>
    </source>
</evidence>
<evidence type="ECO:0000313" key="2">
    <source>
        <dbReference type="Proteomes" id="UP001156318"/>
    </source>
</evidence>
<dbReference type="EMBL" id="CP074352">
    <property type="protein sequence ID" value="UYU31451.1"/>
    <property type="molecule type" value="Genomic_DNA"/>
</dbReference>
<keyword evidence="2" id="KW-1185">Reference proteome</keyword>